<evidence type="ECO:0000256" key="1">
    <source>
        <dbReference type="SAM" id="SignalP"/>
    </source>
</evidence>
<evidence type="ECO:0000313" key="2">
    <source>
        <dbReference type="EMBL" id="ACG35519.1"/>
    </source>
</evidence>
<sequence length="58" mass="5897">MRAVASAVVWTAVVQVASIAGLFRPRVLADCGGKGGGAAARLSPPALVPKSEWPRLPS</sequence>
<keyword evidence="1" id="KW-0732">Signal</keyword>
<accession>B6TEI6</accession>
<organism evidence="2">
    <name type="scientific">Zea mays</name>
    <name type="common">Maize</name>
    <dbReference type="NCBI Taxonomy" id="4577"/>
    <lineage>
        <taxon>Eukaryota</taxon>
        <taxon>Viridiplantae</taxon>
        <taxon>Streptophyta</taxon>
        <taxon>Embryophyta</taxon>
        <taxon>Tracheophyta</taxon>
        <taxon>Spermatophyta</taxon>
        <taxon>Magnoliopsida</taxon>
        <taxon>Liliopsida</taxon>
        <taxon>Poales</taxon>
        <taxon>Poaceae</taxon>
        <taxon>PACMAD clade</taxon>
        <taxon>Panicoideae</taxon>
        <taxon>Andropogonodae</taxon>
        <taxon>Andropogoneae</taxon>
        <taxon>Tripsacinae</taxon>
        <taxon>Zea</taxon>
    </lineage>
</organism>
<protein>
    <submittedName>
        <fullName evidence="2">Uncharacterized protein</fullName>
    </submittedName>
</protein>
<dbReference type="EMBL" id="EU963401">
    <property type="protein sequence ID" value="ACG35519.1"/>
    <property type="molecule type" value="mRNA"/>
</dbReference>
<reference evidence="2" key="1">
    <citation type="journal article" date="2009" name="Plant Mol. Biol.">
        <title>Insights into corn genes derived from large-scale cDNA sequencing.</title>
        <authorList>
            <person name="Alexandrov N.N."/>
            <person name="Brover V.V."/>
            <person name="Freidin S."/>
            <person name="Troukhan M.E."/>
            <person name="Tatarinova T.V."/>
            <person name="Zhang H."/>
            <person name="Swaller T.J."/>
            <person name="Lu Y.P."/>
            <person name="Bouck J."/>
            <person name="Flavell R.B."/>
            <person name="Feldmann K.A."/>
        </authorList>
    </citation>
    <scope>NUCLEOTIDE SEQUENCE</scope>
</reference>
<proteinExistence type="evidence at transcript level"/>
<dbReference type="AlphaFoldDB" id="B6TEI6"/>
<feature type="signal peptide" evidence="1">
    <location>
        <begin position="1"/>
        <end position="29"/>
    </location>
</feature>
<feature type="chain" id="PRO_5002850041" evidence="1">
    <location>
        <begin position="30"/>
        <end position="58"/>
    </location>
</feature>
<name>B6TEI6_MAIZE</name>